<feature type="region of interest" description="Disordered" evidence="1">
    <location>
        <begin position="80"/>
        <end position="121"/>
    </location>
</feature>
<name>A0AAD7HE35_9AGAR</name>
<accession>A0AAD7HE35</accession>
<protein>
    <submittedName>
        <fullName evidence="2">Uncharacterized protein</fullName>
    </submittedName>
</protein>
<evidence type="ECO:0000313" key="3">
    <source>
        <dbReference type="Proteomes" id="UP001215598"/>
    </source>
</evidence>
<organism evidence="2 3">
    <name type="scientific">Mycena metata</name>
    <dbReference type="NCBI Taxonomy" id="1033252"/>
    <lineage>
        <taxon>Eukaryota</taxon>
        <taxon>Fungi</taxon>
        <taxon>Dikarya</taxon>
        <taxon>Basidiomycota</taxon>
        <taxon>Agaricomycotina</taxon>
        <taxon>Agaricomycetes</taxon>
        <taxon>Agaricomycetidae</taxon>
        <taxon>Agaricales</taxon>
        <taxon>Marasmiineae</taxon>
        <taxon>Mycenaceae</taxon>
        <taxon>Mycena</taxon>
    </lineage>
</organism>
<gene>
    <name evidence="2" type="ORF">B0H16DRAFT_1475598</name>
</gene>
<dbReference type="Proteomes" id="UP001215598">
    <property type="component" value="Unassembled WGS sequence"/>
</dbReference>
<dbReference type="EMBL" id="JARKIB010000265">
    <property type="protein sequence ID" value="KAJ7718461.1"/>
    <property type="molecule type" value="Genomic_DNA"/>
</dbReference>
<evidence type="ECO:0000313" key="2">
    <source>
        <dbReference type="EMBL" id="KAJ7718461.1"/>
    </source>
</evidence>
<feature type="compositionally biased region" description="Basic and acidic residues" evidence="1">
    <location>
        <begin position="1"/>
        <end position="19"/>
    </location>
</feature>
<reference evidence="2" key="1">
    <citation type="submission" date="2023-03" db="EMBL/GenBank/DDBJ databases">
        <title>Massive genome expansion in bonnet fungi (Mycena s.s.) driven by repeated elements and novel gene families across ecological guilds.</title>
        <authorList>
            <consortium name="Lawrence Berkeley National Laboratory"/>
            <person name="Harder C.B."/>
            <person name="Miyauchi S."/>
            <person name="Viragh M."/>
            <person name="Kuo A."/>
            <person name="Thoen E."/>
            <person name="Andreopoulos B."/>
            <person name="Lu D."/>
            <person name="Skrede I."/>
            <person name="Drula E."/>
            <person name="Henrissat B."/>
            <person name="Morin E."/>
            <person name="Kohler A."/>
            <person name="Barry K."/>
            <person name="LaButti K."/>
            <person name="Morin E."/>
            <person name="Salamov A."/>
            <person name="Lipzen A."/>
            <person name="Mereny Z."/>
            <person name="Hegedus B."/>
            <person name="Baldrian P."/>
            <person name="Stursova M."/>
            <person name="Weitz H."/>
            <person name="Taylor A."/>
            <person name="Grigoriev I.V."/>
            <person name="Nagy L.G."/>
            <person name="Martin F."/>
            <person name="Kauserud H."/>
        </authorList>
    </citation>
    <scope>NUCLEOTIDE SEQUENCE</scope>
    <source>
        <strain evidence="2">CBHHK182m</strain>
    </source>
</reference>
<feature type="region of interest" description="Disordered" evidence="1">
    <location>
        <begin position="1"/>
        <end position="60"/>
    </location>
</feature>
<feature type="region of interest" description="Disordered" evidence="1">
    <location>
        <begin position="244"/>
        <end position="292"/>
    </location>
</feature>
<proteinExistence type="predicted"/>
<evidence type="ECO:0000256" key="1">
    <source>
        <dbReference type="SAM" id="MobiDB-lite"/>
    </source>
</evidence>
<dbReference type="AlphaFoldDB" id="A0AAD7HE35"/>
<sequence length="292" mass="32549">MAKGKAQEISREATRDGRVFENCTKQHQTPRPVAKSRPSRRAKSEKPILHQNKAFIPTPWPQAAKIPRCAASTSTRCEAARQGGAAPFETPASSGMGPSASENWKQPPKSTRIGDRVQGFPQGRMMPCNWYSSPRTTCTKSATSPFQSTNARHPRTATDVLTAPVPVQLKPKTKPTRLPRRPRVKERIPIAIDPWALVVHGAPGEEERDAGRATPPRVAYETRSANIVLRSRTKEEPRRRFAWASRGPDVRRAKMRKSFHREDNRLTAKQLRLGVGSGRKDDEDANGAKEEE</sequence>
<feature type="compositionally biased region" description="Basic and acidic residues" evidence="1">
    <location>
        <begin position="278"/>
        <end position="292"/>
    </location>
</feature>
<comment type="caution">
    <text evidence="2">The sequence shown here is derived from an EMBL/GenBank/DDBJ whole genome shotgun (WGS) entry which is preliminary data.</text>
</comment>
<keyword evidence="3" id="KW-1185">Reference proteome</keyword>